<dbReference type="InterPro" id="IPR011751">
    <property type="entry name" value="Mxa_paralog_2265"/>
</dbReference>
<dbReference type="Pfam" id="PF09536">
    <property type="entry name" value="DUF2378"/>
    <property type="match status" value="1"/>
</dbReference>
<sequence>MRRLEKVVFSHTVEGLVVVLEGHLDGALRARLKRVGLDLDQKLAPAYPREQWHQMLLLAAEALFPHRPPAQAHWFLGERFVSAYFATHMGRALQSVLRFLGPARTLERTTRNMASGNNYLQVDVQRLAATDYRLTVTDGGVHPEFIGALCHFGTLTTGVKGLSTEVETHAPPAATYRIRW</sequence>
<evidence type="ECO:0000313" key="1">
    <source>
        <dbReference type="EMBL" id="RKH69844.1"/>
    </source>
</evidence>
<evidence type="ECO:0000313" key="2">
    <source>
        <dbReference type="Proteomes" id="UP000282656"/>
    </source>
</evidence>
<protein>
    <submittedName>
        <fullName evidence="1">DUF2378 family protein</fullName>
    </submittedName>
</protein>
<gene>
    <name evidence="1" type="ORF">D7X96_13590</name>
</gene>
<keyword evidence="2" id="KW-1185">Reference proteome</keyword>
<accession>A0A3A8R3E6</accession>
<dbReference type="AlphaFoldDB" id="A0A3A8R3E6"/>
<reference evidence="2" key="1">
    <citation type="submission" date="2018-09" db="EMBL/GenBank/DDBJ databases">
        <authorList>
            <person name="Livingstone P.G."/>
            <person name="Whitworth D.E."/>
        </authorList>
    </citation>
    <scope>NUCLEOTIDE SEQUENCE [LARGE SCALE GENOMIC DNA]</scope>
    <source>
        <strain evidence="2">AB047A</strain>
    </source>
</reference>
<name>A0A3A8R3E6_9BACT</name>
<dbReference type="RefSeq" id="WP_120548537.1">
    <property type="nucleotide sequence ID" value="NZ_RAWM01000029.1"/>
</dbReference>
<dbReference type="Proteomes" id="UP000282656">
    <property type="component" value="Unassembled WGS sequence"/>
</dbReference>
<dbReference type="EMBL" id="RAWM01000029">
    <property type="protein sequence ID" value="RKH69844.1"/>
    <property type="molecule type" value="Genomic_DNA"/>
</dbReference>
<comment type="caution">
    <text evidence="1">The sequence shown here is derived from an EMBL/GenBank/DDBJ whole genome shotgun (WGS) entry which is preliminary data.</text>
</comment>
<organism evidence="1 2">
    <name type="scientific">Corallococcus interemptor</name>
    <dbReference type="NCBI Taxonomy" id="2316720"/>
    <lineage>
        <taxon>Bacteria</taxon>
        <taxon>Pseudomonadati</taxon>
        <taxon>Myxococcota</taxon>
        <taxon>Myxococcia</taxon>
        <taxon>Myxococcales</taxon>
        <taxon>Cystobacterineae</taxon>
        <taxon>Myxococcaceae</taxon>
        <taxon>Corallococcus</taxon>
    </lineage>
</organism>
<proteinExistence type="predicted"/>
<dbReference type="OrthoDB" id="5522906at2"/>
<dbReference type="NCBIfam" id="TIGR02265">
    <property type="entry name" value="Mxa_TIGR02265"/>
    <property type="match status" value="1"/>
</dbReference>